<dbReference type="GO" id="GO:0002937">
    <property type="term" value="P:tRNA 4-thiouridine biosynthesis"/>
    <property type="evidence" value="ECO:0007669"/>
    <property type="project" value="TreeGrafter"/>
</dbReference>
<dbReference type="InterPro" id="IPR014729">
    <property type="entry name" value="Rossmann-like_a/b/a_fold"/>
</dbReference>
<comment type="function">
    <text evidence="9">Catalyzes the ATP-dependent transfer of a sulfur to tRNA to produce 4-thiouridine in position 8 of tRNAs, which functions as a near-UV photosensor. Also catalyzes the transfer of sulfur to the sulfur carrier protein ThiS, forming ThiS-thiocarboxylate. This is a step in the synthesis of thiazole, in the thiamine biosynthesis pathway. The sulfur is donated as persulfide by IscS.</text>
</comment>
<dbReference type="GO" id="GO:0004810">
    <property type="term" value="F:CCA tRNA nucleotidyltransferase activity"/>
    <property type="evidence" value="ECO:0007669"/>
    <property type="project" value="InterPro"/>
</dbReference>
<dbReference type="Pfam" id="PF02926">
    <property type="entry name" value="THUMP"/>
    <property type="match status" value="1"/>
</dbReference>
<dbReference type="GO" id="GO:0052837">
    <property type="term" value="P:thiazole biosynthetic process"/>
    <property type="evidence" value="ECO:0007669"/>
    <property type="project" value="TreeGrafter"/>
</dbReference>
<sequence>MYNKIIIRYGEIGIKSKYTRRRFEHILKNNIEIALKRCNIEGNIEISHRRLILTVDSEDINNSISILKRISGIVSFSPSLECNLNMDDVKKTSMEVFTKEIMKILRDKLEQDNTITFSVKTKRVKKEFPNTSMEINKNIGGHIIKEFESIKLKDDILKNVNLKVDLKNPKIYIGIEIIDRAYIFTKIFKGVGGLPVGTQGKLLALLSDGIDSPVASYLMMKRGCNITFLHLKLTDEGLEKVKKLFSILNNYDPTSNLVIVDYKETLKKIGKTLKEIGKERYTCLICKRTMLRIAEKYAKKLGCDGIVIGDNIGQVASQTLKNMVLINEGISHLILRPLIGFDKVEIINIAKEIGTYDISISKEIECFAVPKYPITQGNIDEVKKIEEIIK</sequence>
<keyword evidence="6 9" id="KW-0067">ATP-binding</keyword>
<dbReference type="Gene3D" id="3.30.2130.30">
    <property type="match status" value="1"/>
</dbReference>
<evidence type="ECO:0000256" key="6">
    <source>
        <dbReference type="ARBA" id="ARBA00022840"/>
    </source>
</evidence>
<keyword evidence="8 9" id="KW-0784">Thiamine biosynthesis</keyword>
<dbReference type="PROSITE" id="PS51165">
    <property type="entry name" value="THUMP"/>
    <property type="match status" value="1"/>
</dbReference>
<name>A0A832YU54_9EURY</name>
<comment type="catalytic activity">
    <reaction evidence="9">
        <text>[ThiI sulfur-carrier protein]-S-sulfanyl-L-cysteine + a uridine in tRNA + 2 reduced [2Fe-2S]-[ferredoxin] + ATP + H(+) = [ThiI sulfur-carrier protein]-L-cysteine + a 4-thiouridine in tRNA + 2 oxidized [2Fe-2S]-[ferredoxin] + AMP + diphosphate</text>
        <dbReference type="Rhea" id="RHEA:24176"/>
        <dbReference type="Rhea" id="RHEA-COMP:10000"/>
        <dbReference type="Rhea" id="RHEA-COMP:10001"/>
        <dbReference type="Rhea" id="RHEA-COMP:13337"/>
        <dbReference type="Rhea" id="RHEA-COMP:13338"/>
        <dbReference type="Rhea" id="RHEA-COMP:13339"/>
        <dbReference type="Rhea" id="RHEA-COMP:13340"/>
        <dbReference type="ChEBI" id="CHEBI:15378"/>
        <dbReference type="ChEBI" id="CHEBI:29950"/>
        <dbReference type="ChEBI" id="CHEBI:30616"/>
        <dbReference type="ChEBI" id="CHEBI:33019"/>
        <dbReference type="ChEBI" id="CHEBI:33737"/>
        <dbReference type="ChEBI" id="CHEBI:33738"/>
        <dbReference type="ChEBI" id="CHEBI:61963"/>
        <dbReference type="ChEBI" id="CHEBI:65315"/>
        <dbReference type="ChEBI" id="CHEBI:136798"/>
        <dbReference type="ChEBI" id="CHEBI:456215"/>
        <dbReference type="EC" id="2.8.1.4"/>
    </reaction>
</comment>
<dbReference type="EC" id="2.8.1.4" evidence="9"/>
<feature type="domain" description="THUMP" evidence="10">
    <location>
        <begin position="61"/>
        <end position="187"/>
    </location>
</feature>
<dbReference type="FunFam" id="3.40.50.620:FF:000053">
    <property type="entry name" value="Probable tRNA sulfurtransferase"/>
    <property type="match status" value="1"/>
</dbReference>
<dbReference type="HAMAP" id="MF_00021">
    <property type="entry name" value="ThiI"/>
    <property type="match status" value="1"/>
</dbReference>
<gene>
    <name evidence="9 11" type="primary">thiI</name>
    <name evidence="11" type="ORF">EYG76_04180</name>
</gene>
<dbReference type="GO" id="GO:0000049">
    <property type="term" value="F:tRNA binding"/>
    <property type="evidence" value="ECO:0007669"/>
    <property type="project" value="UniProtKB-UniRule"/>
</dbReference>
<dbReference type="Pfam" id="PF02568">
    <property type="entry name" value="ThiI"/>
    <property type="match status" value="1"/>
</dbReference>
<dbReference type="SUPFAM" id="SSF143437">
    <property type="entry name" value="THUMP domain-like"/>
    <property type="match status" value="1"/>
</dbReference>
<dbReference type="GO" id="GO:0009228">
    <property type="term" value="P:thiamine biosynthetic process"/>
    <property type="evidence" value="ECO:0007669"/>
    <property type="project" value="UniProtKB-KW"/>
</dbReference>
<comment type="subcellular location">
    <subcellularLocation>
        <location evidence="1 9">Cytoplasm</location>
    </subcellularLocation>
</comment>
<dbReference type="InterPro" id="IPR004114">
    <property type="entry name" value="THUMP_dom"/>
</dbReference>
<dbReference type="UniPathway" id="UPA00060"/>
<dbReference type="GO" id="GO:0005524">
    <property type="term" value="F:ATP binding"/>
    <property type="evidence" value="ECO:0007669"/>
    <property type="project" value="UniProtKB-UniRule"/>
</dbReference>
<comment type="caution">
    <text evidence="9">Lacks conserved residue(s) required for the propagation of feature annotation.</text>
</comment>
<evidence type="ECO:0000259" key="10">
    <source>
        <dbReference type="PROSITE" id="PS51165"/>
    </source>
</evidence>
<dbReference type="Gene3D" id="3.40.50.620">
    <property type="entry name" value="HUPs"/>
    <property type="match status" value="1"/>
</dbReference>
<dbReference type="InterPro" id="IPR020536">
    <property type="entry name" value="ThiI_AANH"/>
</dbReference>
<dbReference type="InterPro" id="IPR054173">
    <property type="entry name" value="ThiI_fer"/>
</dbReference>
<proteinExistence type="inferred from homology"/>
<comment type="caution">
    <text evidence="11">The sequence shown here is derived from an EMBL/GenBank/DDBJ whole genome shotgun (WGS) entry which is preliminary data.</text>
</comment>
<comment type="similarity">
    <text evidence="9">Belongs to the ThiI family.</text>
</comment>
<dbReference type="EMBL" id="DQSV01000083">
    <property type="protein sequence ID" value="HIP17479.1"/>
    <property type="molecule type" value="Genomic_DNA"/>
</dbReference>
<comment type="catalytic activity">
    <reaction evidence="9">
        <text>[ThiS sulfur-carrier protein]-C-terminal Gly-Gly-AMP + S-sulfanyl-L-cysteinyl-[cysteine desulfurase] + AH2 = [ThiS sulfur-carrier protein]-C-terminal-Gly-aminoethanethioate + L-cysteinyl-[cysteine desulfurase] + A + AMP + 2 H(+)</text>
        <dbReference type="Rhea" id="RHEA:43340"/>
        <dbReference type="Rhea" id="RHEA-COMP:12157"/>
        <dbReference type="Rhea" id="RHEA-COMP:12158"/>
        <dbReference type="Rhea" id="RHEA-COMP:12910"/>
        <dbReference type="Rhea" id="RHEA-COMP:19908"/>
        <dbReference type="ChEBI" id="CHEBI:13193"/>
        <dbReference type="ChEBI" id="CHEBI:15378"/>
        <dbReference type="ChEBI" id="CHEBI:17499"/>
        <dbReference type="ChEBI" id="CHEBI:29950"/>
        <dbReference type="ChEBI" id="CHEBI:61963"/>
        <dbReference type="ChEBI" id="CHEBI:90618"/>
        <dbReference type="ChEBI" id="CHEBI:232372"/>
        <dbReference type="ChEBI" id="CHEBI:456215"/>
    </reaction>
</comment>
<evidence type="ECO:0000256" key="1">
    <source>
        <dbReference type="ARBA" id="ARBA00004496"/>
    </source>
</evidence>
<accession>A0A832YU54</accession>
<dbReference type="PANTHER" id="PTHR43209">
    <property type="entry name" value="TRNA SULFURTRANSFERASE"/>
    <property type="match status" value="1"/>
</dbReference>
<keyword evidence="3 9" id="KW-0820">tRNA-binding</keyword>
<evidence type="ECO:0000256" key="4">
    <source>
        <dbReference type="ARBA" id="ARBA00022679"/>
    </source>
</evidence>
<dbReference type="Proteomes" id="UP000605144">
    <property type="component" value="Unassembled WGS sequence"/>
</dbReference>
<evidence type="ECO:0000313" key="12">
    <source>
        <dbReference type="Proteomes" id="UP000605144"/>
    </source>
</evidence>
<dbReference type="GO" id="GO:0009229">
    <property type="term" value="P:thiamine diphosphate biosynthetic process"/>
    <property type="evidence" value="ECO:0007669"/>
    <property type="project" value="UniProtKB-UniRule"/>
</dbReference>
<dbReference type="GO" id="GO:0140741">
    <property type="term" value="F:tRNA-uracil-4 sulfurtransferase activity"/>
    <property type="evidence" value="ECO:0007669"/>
    <property type="project" value="UniProtKB-EC"/>
</dbReference>
<dbReference type="SUPFAM" id="SSF52402">
    <property type="entry name" value="Adenine nucleotide alpha hydrolases-like"/>
    <property type="match status" value="1"/>
</dbReference>
<evidence type="ECO:0000313" key="11">
    <source>
        <dbReference type="EMBL" id="HIP17479.1"/>
    </source>
</evidence>
<evidence type="ECO:0000256" key="3">
    <source>
        <dbReference type="ARBA" id="ARBA00022555"/>
    </source>
</evidence>
<comment type="pathway">
    <text evidence="9">Cofactor biosynthesis; thiamine diphosphate biosynthesis.</text>
</comment>
<feature type="binding site" evidence="9">
    <location>
        <begin position="205"/>
        <end position="206"/>
    </location>
    <ligand>
        <name>ATP</name>
        <dbReference type="ChEBI" id="CHEBI:30616"/>
    </ligand>
</feature>
<evidence type="ECO:0000256" key="8">
    <source>
        <dbReference type="ARBA" id="ARBA00022977"/>
    </source>
</evidence>
<dbReference type="CDD" id="cd01712">
    <property type="entry name" value="PPase_ThiI"/>
    <property type="match status" value="1"/>
</dbReference>
<evidence type="ECO:0000256" key="7">
    <source>
        <dbReference type="ARBA" id="ARBA00022884"/>
    </source>
</evidence>
<dbReference type="GO" id="GO:0005829">
    <property type="term" value="C:cytosol"/>
    <property type="evidence" value="ECO:0007669"/>
    <property type="project" value="TreeGrafter"/>
</dbReference>
<dbReference type="AlphaFoldDB" id="A0A832YU54"/>
<dbReference type="CDD" id="cd11716">
    <property type="entry name" value="THUMP_ThiI"/>
    <property type="match status" value="1"/>
</dbReference>
<dbReference type="Pfam" id="PF22025">
    <property type="entry name" value="ThiI_fer"/>
    <property type="match status" value="1"/>
</dbReference>
<dbReference type="InterPro" id="IPR049962">
    <property type="entry name" value="THUMP_ThiI"/>
</dbReference>
<keyword evidence="7 9" id="KW-0694">RNA-binding</keyword>
<dbReference type="InterPro" id="IPR049961">
    <property type="entry name" value="ThiI_N"/>
</dbReference>
<protein>
    <recommendedName>
        <fullName evidence="9">Probable tRNA sulfurtransferase</fullName>
        <ecNumber evidence="9">2.8.1.4</ecNumber>
    </recommendedName>
    <alternativeName>
        <fullName evidence="9">Sulfur carrier protein ThiS sulfurtransferase</fullName>
    </alternativeName>
    <alternativeName>
        <fullName evidence="9">Thiamine biosynthesis protein ThiI</fullName>
    </alternativeName>
    <alternativeName>
        <fullName evidence="9">tRNA 4-thiouridine synthase</fullName>
    </alternativeName>
</protein>
<evidence type="ECO:0000256" key="5">
    <source>
        <dbReference type="ARBA" id="ARBA00022741"/>
    </source>
</evidence>
<dbReference type="SMART" id="SM00981">
    <property type="entry name" value="THUMP"/>
    <property type="match status" value="1"/>
</dbReference>
<feature type="binding site" evidence="9">
    <location>
        <position position="287"/>
    </location>
    <ligand>
        <name>ATP</name>
        <dbReference type="ChEBI" id="CHEBI:30616"/>
    </ligand>
</feature>
<dbReference type="InterPro" id="IPR003720">
    <property type="entry name" value="tRNA_STrfase"/>
</dbReference>
<dbReference type="InterPro" id="IPR050102">
    <property type="entry name" value="tRNA_sulfurtransferase_ThiI"/>
</dbReference>
<dbReference type="NCBIfam" id="TIGR00342">
    <property type="entry name" value="tRNA uracil 4-sulfurtransferase ThiI"/>
    <property type="match status" value="1"/>
</dbReference>
<feature type="binding site" evidence="9">
    <location>
        <position position="309"/>
    </location>
    <ligand>
        <name>ATP</name>
        <dbReference type="ChEBI" id="CHEBI:30616"/>
    </ligand>
</feature>
<dbReference type="PANTHER" id="PTHR43209:SF1">
    <property type="entry name" value="TRNA SULFURTRANSFERASE"/>
    <property type="match status" value="1"/>
</dbReference>
<feature type="binding site" evidence="9">
    <location>
        <position position="318"/>
    </location>
    <ligand>
        <name>ATP</name>
        <dbReference type="ChEBI" id="CHEBI:30616"/>
    </ligand>
</feature>
<organism evidence="11 12">
    <name type="scientific">Methanothermococcus okinawensis</name>
    <dbReference type="NCBI Taxonomy" id="155863"/>
    <lineage>
        <taxon>Archaea</taxon>
        <taxon>Methanobacteriati</taxon>
        <taxon>Methanobacteriota</taxon>
        <taxon>Methanomada group</taxon>
        <taxon>Methanococci</taxon>
        <taxon>Methanococcales</taxon>
        <taxon>Methanococcaceae</taxon>
        <taxon>Methanothermococcus</taxon>
    </lineage>
</organism>
<evidence type="ECO:0000256" key="2">
    <source>
        <dbReference type="ARBA" id="ARBA00022490"/>
    </source>
</evidence>
<reference evidence="11" key="1">
    <citation type="journal article" date="2020" name="ISME J.">
        <title>Gammaproteobacteria mediating utilization of methyl-, sulfur- and petroleum organic compounds in deep ocean hydrothermal plumes.</title>
        <authorList>
            <person name="Zhou Z."/>
            <person name="Liu Y."/>
            <person name="Pan J."/>
            <person name="Cron B.R."/>
            <person name="Toner B.M."/>
            <person name="Anantharaman K."/>
            <person name="Breier J.A."/>
            <person name="Dick G.J."/>
            <person name="Li M."/>
        </authorList>
    </citation>
    <scope>NUCLEOTIDE SEQUENCE</scope>
    <source>
        <strain evidence="11">SZUA-1385</strain>
    </source>
</reference>
<keyword evidence="5 9" id="KW-0547">Nucleotide-binding</keyword>
<keyword evidence="2 9" id="KW-0963">Cytoplasm</keyword>
<evidence type="ECO:0000256" key="9">
    <source>
        <dbReference type="HAMAP-Rule" id="MF_00021"/>
    </source>
</evidence>
<keyword evidence="4 9" id="KW-0808">Transferase</keyword>